<evidence type="ECO:0000313" key="2">
    <source>
        <dbReference type="Proteomes" id="UP000219563"/>
    </source>
</evidence>
<proteinExistence type="predicted"/>
<sequence length="88" mass="10374">MCTCLMITYFSIKKGKNIMTNTFKNDTLENKIEVLKEINAETAGWGINELLMENCDYYSSWHMNHMDETYAKLAKAYSYEELVERLNE</sequence>
<dbReference type="EMBL" id="OBMR01000016">
    <property type="protein sequence ID" value="SOC17774.1"/>
    <property type="molecule type" value="Genomic_DNA"/>
</dbReference>
<dbReference type="Proteomes" id="UP000219563">
    <property type="component" value="Unassembled WGS sequence"/>
</dbReference>
<dbReference type="AlphaFoldDB" id="A0A285T8I3"/>
<gene>
    <name evidence="1" type="ORF">SAMN02910411_0522</name>
</gene>
<organism evidence="1 2">
    <name type="scientific">Pseudobutyrivibrio ruminis DSM 9787</name>
    <dbReference type="NCBI Taxonomy" id="1123011"/>
    <lineage>
        <taxon>Bacteria</taxon>
        <taxon>Bacillati</taxon>
        <taxon>Bacillota</taxon>
        <taxon>Clostridia</taxon>
        <taxon>Lachnospirales</taxon>
        <taxon>Lachnospiraceae</taxon>
        <taxon>Pseudobutyrivibrio</taxon>
    </lineage>
</organism>
<accession>A0A285T8I3</accession>
<evidence type="ECO:0000313" key="1">
    <source>
        <dbReference type="EMBL" id="SOC17774.1"/>
    </source>
</evidence>
<name>A0A285T8I3_9FIRM</name>
<reference evidence="1 2" key="1">
    <citation type="submission" date="2017-08" db="EMBL/GenBank/DDBJ databases">
        <authorList>
            <person name="de Groot N.N."/>
        </authorList>
    </citation>
    <scope>NUCLEOTIDE SEQUENCE [LARGE SCALE GENOMIC DNA]</scope>
    <source>
        <strain evidence="1 2">DSM 9787</strain>
    </source>
</reference>
<protein>
    <submittedName>
        <fullName evidence="1">Uncharacterized protein</fullName>
    </submittedName>
</protein>